<keyword evidence="2 4" id="KW-0378">Hydrolase</keyword>
<reference evidence="4 5" key="1">
    <citation type="submission" date="2020-02" db="EMBL/GenBank/DDBJ databases">
        <authorList>
            <person name="Zheng R.K."/>
            <person name="Sun C.M."/>
        </authorList>
    </citation>
    <scope>NUCLEOTIDE SEQUENCE [LARGE SCALE GENOMIC DNA]</scope>
    <source>
        <strain evidence="5">rifampicinis</strain>
    </source>
</reference>
<dbReference type="RefSeq" id="WP_195170821.1">
    <property type="nucleotide sequence ID" value="NZ_CP062983.1"/>
</dbReference>
<dbReference type="PANTHER" id="PTHR11839">
    <property type="entry name" value="UDP/ADP-SUGAR PYROPHOSPHATASE"/>
    <property type="match status" value="1"/>
</dbReference>
<accession>A0A7S8IEN3</accession>
<dbReference type="InterPro" id="IPR000086">
    <property type="entry name" value="NUDIX_hydrolase_dom"/>
</dbReference>
<dbReference type="InterPro" id="IPR015797">
    <property type="entry name" value="NUDIX_hydrolase-like_dom_sf"/>
</dbReference>
<evidence type="ECO:0000256" key="2">
    <source>
        <dbReference type="ARBA" id="ARBA00022801"/>
    </source>
</evidence>
<dbReference type="GO" id="GO:0016787">
    <property type="term" value="F:hydrolase activity"/>
    <property type="evidence" value="ECO:0007669"/>
    <property type="project" value="UniProtKB-KW"/>
</dbReference>
<dbReference type="GO" id="GO:0019693">
    <property type="term" value="P:ribose phosphate metabolic process"/>
    <property type="evidence" value="ECO:0007669"/>
    <property type="project" value="TreeGrafter"/>
</dbReference>
<evidence type="ECO:0000259" key="3">
    <source>
        <dbReference type="PROSITE" id="PS51462"/>
    </source>
</evidence>
<dbReference type="AlphaFoldDB" id="A0A7S8IEN3"/>
<dbReference type="PROSITE" id="PS51462">
    <property type="entry name" value="NUDIX"/>
    <property type="match status" value="1"/>
</dbReference>
<dbReference type="Proteomes" id="UP000594468">
    <property type="component" value="Chromosome"/>
</dbReference>
<sequence length="184" mass="20564">MPDTPPIVPLSSEYMWQSRWYSVRQDKVRWPDGSESDYNVLEVRPSVFIVPVTHQGEIVLIYNYRHPLGKWCWELPAGGIEQGQTPLQAAQAELLQEVGGTSESWQFLFQAPSMNGIGDHIIHYFVAREVQLGPTHHEGTEAIQVHTFAAEEALSMARRGAMQDILSIAGLLAAEPLLIKPGSF</sequence>
<dbReference type="Pfam" id="PF00293">
    <property type="entry name" value="NUDIX"/>
    <property type="match status" value="1"/>
</dbReference>
<gene>
    <name evidence="4" type="ORF">G4Y79_24220</name>
</gene>
<evidence type="ECO:0000256" key="1">
    <source>
        <dbReference type="ARBA" id="ARBA00001946"/>
    </source>
</evidence>
<dbReference type="Gene3D" id="3.90.79.10">
    <property type="entry name" value="Nucleoside Triphosphate Pyrophosphohydrolase"/>
    <property type="match status" value="1"/>
</dbReference>
<dbReference type="SUPFAM" id="SSF55811">
    <property type="entry name" value="Nudix"/>
    <property type="match status" value="1"/>
</dbReference>
<evidence type="ECO:0000313" key="5">
    <source>
        <dbReference type="Proteomes" id="UP000594468"/>
    </source>
</evidence>
<name>A0A7S8IEN3_9CHLR</name>
<evidence type="ECO:0000313" key="4">
    <source>
        <dbReference type="EMBL" id="QPC82752.1"/>
    </source>
</evidence>
<organism evidence="4 5">
    <name type="scientific">Phototrophicus methaneseepsis</name>
    <dbReference type="NCBI Taxonomy" id="2710758"/>
    <lineage>
        <taxon>Bacteria</taxon>
        <taxon>Bacillati</taxon>
        <taxon>Chloroflexota</taxon>
        <taxon>Candidatus Thermofontia</taxon>
        <taxon>Phototrophicales</taxon>
        <taxon>Phototrophicaceae</taxon>
        <taxon>Phototrophicus</taxon>
    </lineage>
</organism>
<protein>
    <submittedName>
        <fullName evidence="4">NUDIX hydrolase</fullName>
    </submittedName>
</protein>
<proteinExistence type="predicted"/>
<dbReference type="EMBL" id="CP062983">
    <property type="protein sequence ID" value="QPC82752.1"/>
    <property type="molecule type" value="Genomic_DNA"/>
</dbReference>
<dbReference type="CDD" id="cd24161">
    <property type="entry name" value="NUDIX_ADPRase_Ndx2"/>
    <property type="match status" value="1"/>
</dbReference>
<dbReference type="GO" id="GO:0006753">
    <property type="term" value="P:nucleoside phosphate metabolic process"/>
    <property type="evidence" value="ECO:0007669"/>
    <property type="project" value="TreeGrafter"/>
</dbReference>
<dbReference type="KEGG" id="pmet:G4Y79_24220"/>
<keyword evidence="5" id="KW-1185">Reference proteome</keyword>
<dbReference type="PANTHER" id="PTHR11839:SF18">
    <property type="entry name" value="NUDIX HYDROLASE DOMAIN-CONTAINING PROTEIN"/>
    <property type="match status" value="1"/>
</dbReference>
<feature type="domain" description="Nudix hydrolase" evidence="3">
    <location>
        <begin position="42"/>
        <end position="170"/>
    </location>
</feature>
<comment type="cofactor">
    <cofactor evidence="1">
        <name>Mg(2+)</name>
        <dbReference type="ChEBI" id="CHEBI:18420"/>
    </cofactor>
</comment>